<dbReference type="SUPFAM" id="SSF53649">
    <property type="entry name" value="Alkaline phosphatase-like"/>
    <property type="match status" value="1"/>
</dbReference>
<dbReference type="InterPro" id="IPR017850">
    <property type="entry name" value="Alkaline_phosphatase_core_sf"/>
</dbReference>
<name>A0A897NW49_9EURY</name>
<evidence type="ECO:0000313" key="1">
    <source>
        <dbReference type="EMBL" id="QSG14973.1"/>
    </source>
</evidence>
<gene>
    <name evidence="1" type="ORF">HSEST_1444</name>
</gene>
<keyword evidence="2" id="KW-1185">Reference proteome</keyword>
<proteinExistence type="predicted"/>
<accession>A0A897NW49</accession>
<reference evidence="1 2" key="1">
    <citation type="submission" date="2020-11" db="EMBL/GenBank/DDBJ databases">
        <title>Carbohydrate-dependent, anaerobic sulfur respiration: A novel catabolism in halophilic archaea.</title>
        <authorList>
            <person name="Sorokin D.Y."/>
            <person name="Messina E."/>
            <person name="Smedile F."/>
            <person name="La Cono V."/>
            <person name="Hallsworth J.E."/>
            <person name="Yakimov M.M."/>
        </authorList>
    </citation>
    <scope>NUCLEOTIDE SEQUENCE [LARGE SCALE GENOMIC DNA]</scope>
    <source>
        <strain evidence="1 2">HSR-Est</strain>
    </source>
</reference>
<evidence type="ECO:0000313" key="2">
    <source>
        <dbReference type="Proteomes" id="UP000663292"/>
    </source>
</evidence>
<dbReference type="RefSeq" id="WP_229120235.1">
    <property type="nucleotide sequence ID" value="NZ_CP064791.1"/>
</dbReference>
<dbReference type="GeneID" id="68858082"/>
<dbReference type="Proteomes" id="UP000663292">
    <property type="component" value="Chromosome"/>
</dbReference>
<protein>
    <submittedName>
        <fullName evidence="1">Arylsulfatase A or related enzyme</fullName>
    </submittedName>
</protein>
<dbReference type="Gene3D" id="3.40.720.10">
    <property type="entry name" value="Alkaline Phosphatase, subunit A"/>
    <property type="match status" value="1"/>
</dbReference>
<dbReference type="AlphaFoldDB" id="A0A897NW49"/>
<dbReference type="EMBL" id="CP064791">
    <property type="protein sequence ID" value="QSG14973.1"/>
    <property type="molecule type" value="Genomic_DNA"/>
</dbReference>
<sequence length="316" mass="35903">MSFQEFLDKSKMRYEMRGTAALSPIIKDFTLSAFARVTERVPSLADGAHVFDREWDVLVILDACRHDMYERRVQKCQSIWSVAGSSAEWMRKTFNEASPEVLKNTAYVTSNPFSERSDALEGIELGLLDEVWRDGWDEELGTVPARPVTDHGIAAARRNEFDRVIVHYMQPHYPFIGDLDEGETPIGMMDQETFGEVGDELGLWDRVLLGELPTETVLDAYDANLDYVMDDVELLLENVDGKVVVSADHGNALGEWGQWGHRPSIPHPGMRRVPWDVRECTDEETYQPEIGPTDQSEDDVNDVVSDRLQKLGYMDE</sequence>
<organism evidence="1 2">
    <name type="scientific">Halapricum desulfuricans</name>
    <dbReference type="NCBI Taxonomy" id="2841257"/>
    <lineage>
        <taxon>Archaea</taxon>
        <taxon>Methanobacteriati</taxon>
        <taxon>Methanobacteriota</taxon>
        <taxon>Stenosarchaea group</taxon>
        <taxon>Halobacteria</taxon>
        <taxon>Halobacteriales</taxon>
        <taxon>Haloarculaceae</taxon>
        <taxon>Halapricum</taxon>
    </lineage>
</organism>